<dbReference type="InParanoid" id="A0A0D2HMD6"/>
<protein>
    <recommendedName>
        <fullName evidence="1">HTH-type transcriptional regulator AraC-type N-terminal domain-containing protein</fullName>
    </recommendedName>
</protein>
<gene>
    <name evidence="2" type="ORF">X474_22880</name>
</gene>
<organism evidence="2 3">
    <name type="scientific">Dethiosulfatarculus sandiegensis</name>
    <dbReference type="NCBI Taxonomy" id="1429043"/>
    <lineage>
        <taxon>Bacteria</taxon>
        <taxon>Pseudomonadati</taxon>
        <taxon>Thermodesulfobacteriota</taxon>
        <taxon>Desulfarculia</taxon>
        <taxon>Desulfarculales</taxon>
        <taxon>Desulfarculaceae</taxon>
        <taxon>Dethiosulfatarculus</taxon>
    </lineage>
</organism>
<dbReference type="AlphaFoldDB" id="A0A0D2HMD6"/>
<dbReference type="EMBL" id="AZAC01000045">
    <property type="protein sequence ID" value="KIX11773.1"/>
    <property type="molecule type" value="Genomic_DNA"/>
</dbReference>
<dbReference type="OrthoDB" id="9816010at2"/>
<name>A0A0D2HMD6_9BACT</name>
<dbReference type="RefSeq" id="WP_044351648.1">
    <property type="nucleotide sequence ID" value="NZ_AZAC01000045.1"/>
</dbReference>
<evidence type="ECO:0000313" key="2">
    <source>
        <dbReference type="EMBL" id="KIX11773.1"/>
    </source>
</evidence>
<comment type="caution">
    <text evidence="2">The sequence shown here is derived from an EMBL/GenBank/DDBJ whole genome shotgun (WGS) entry which is preliminary data.</text>
</comment>
<evidence type="ECO:0000313" key="3">
    <source>
        <dbReference type="Proteomes" id="UP000032233"/>
    </source>
</evidence>
<evidence type="ECO:0000259" key="1">
    <source>
        <dbReference type="Pfam" id="PF12625"/>
    </source>
</evidence>
<dbReference type="Pfam" id="PF12625">
    <property type="entry name" value="Arabinose_bd"/>
    <property type="match status" value="1"/>
</dbReference>
<dbReference type="InterPro" id="IPR032687">
    <property type="entry name" value="AraC-type_N"/>
</dbReference>
<keyword evidence="3" id="KW-1185">Reference proteome</keyword>
<reference evidence="2 3" key="1">
    <citation type="submission" date="2013-11" db="EMBL/GenBank/DDBJ databases">
        <title>Metagenomic analysis of a methanogenic consortium involved in long chain n-alkane degradation.</title>
        <authorList>
            <person name="Davidova I.A."/>
            <person name="Callaghan A.V."/>
            <person name="Wawrik B."/>
            <person name="Pruitt S."/>
            <person name="Marks C."/>
            <person name="Duncan K.E."/>
            <person name="Suflita J.M."/>
        </authorList>
    </citation>
    <scope>NUCLEOTIDE SEQUENCE [LARGE SCALE GENOMIC DNA]</scope>
    <source>
        <strain evidence="2 3">SPR</strain>
    </source>
</reference>
<feature type="domain" description="HTH-type transcriptional regulator AraC-type N-terminal" evidence="1">
    <location>
        <begin position="7"/>
        <end position="77"/>
    </location>
</feature>
<accession>A0A0D2HMD6</accession>
<sequence length="79" mass="9505">MTNPQYDLNRYLLDLRMAGILKYCKVLTGQPVFLKEACFKYYKPHDISEYERVFNYPLRFNHLRNQLVFNQKETGTPVL</sequence>
<dbReference type="Proteomes" id="UP000032233">
    <property type="component" value="Unassembled WGS sequence"/>
</dbReference>
<proteinExistence type="predicted"/>